<dbReference type="EMBL" id="FOCV01000009">
    <property type="protein sequence ID" value="SEN92645.1"/>
    <property type="molecule type" value="Genomic_DNA"/>
</dbReference>
<protein>
    <submittedName>
        <fullName evidence="2">Uncharacterized protein</fullName>
    </submittedName>
</protein>
<dbReference type="Proteomes" id="UP000198939">
    <property type="component" value="Unassembled WGS sequence"/>
</dbReference>
<name>A0A1H8KIE0_9HYPH</name>
<reference evidence="2" key="3">
    <citation type="submission" date="2016-10" db="EMBL/GenBank/DDBJ databases">
        <authorList>
            <person name="de Groot N.N."/>
        </authorList>
    </citation>
    <scope>NUCLEOTIDE SEQUENCE [LARGE SCALE GENOMIC DNA]</scope>
    <source>
        <strain evidence="2">CCBAU85039</strain>
    </source>
</reference>
<dbReference type="AlphaFoldDB" id="A0A1H8KIE0"/>
<evidence type="ECO:0000313" key="2">
    <source>
        <dbReference type="EMBL" id="SEH81603.1"/>
    </source>
</evidence>
<dbReference type="Proteomes" id="UP000183063">
    <property type="component" value="Unassembled WGS sequence"/>
</dbReference>
<evidence type="ECO:0000256" key="1">
    <source>
        <dbReference type="SAM" id="SignalP"/>
    </source>
</evidence>
<evidence type="ECO:0000313" key="4">
    <source>
        <dbReference type="Proteomes" id="UP000183063"/>
    </source>
</evidence>
<keyword evidence="1" id="KW-0732">Signal</keyword>
<evidence type="ECO:0000313" key="3">
    <source>
        <dbReference type="EMBL" id="SEN92645.1"/>
    </source>
</evidence>
<keyword evidence="5" id="KW-1185">Reference proteome</keyword>
<proteinExistence type="predicted"/>
<evidence type="ECO:0000313" key="5">
    <source>
        <dbReference type="Proteomes" id="UP000198939"/>
    </source>
</evidence>
<reference evidence="3 5" key="1">
    <citation type="submission" date="2016-10" db="EMBL/GenBank/DDBJ databases">
        <authorList>
            <person name="Varghese N."/>
            <person name="Submissions S."/>
        </authorList>
    </citation>
    <scope>NUCLEOTIDE SEQUENCE [LARGE SCALE GENOMIC DNA]</scope>
    <source>
        <strain evidence="3 5">CGMCC 1.7071</strain>
    </source>
</reference>
<organism evidence="2 4">
    <name type="scientific">Rhizobium tibeticum</name>
    <dbReference type="NCBI Taxonomy" id="501024"/>
    <lineage>
        <taxon>Bacteria</taxon>
        <taxon>Pseudomonadati</taxon>
        <taxon>Pseudomonadota</taxon>
        <taxon>Alphaproteobacteria</taxon>
        <taxon>Hyphomicrobiales</taxon>
        <taxon>Rhizobiaceae</taxon>
        <taxon>Rhizobium/Agrobacterium group</taxon>
        <taxon>Rhizobium</taxon>
    </lineage>
</organism>
<reference evidence="4" key="2">
    <citation type="submission" date="2016-10" db="EMBL/GenBank/DDBJ databases">
        <authorList>
            <person name="Wibberg D."/>
        </authorList>
    </citation>
    <scope>NUCLEOTIDE SEQUENCE [LARGE SCALE GENOMIC DNA]</scope>
</reference>
<gene>
    <name evidence="2" type="ORF">RTCCBAU85039_2506</name>
    <name evidence="3" type="ORF">SAMN05216228_100951</name>
</gene>
<accession>A0A1H8KIE0</accession>
<feature type="chain" id="PRO_5030029593" evidence="1">
    <location>
        <begin position="26"/>
        <end position="42"/>
    </location>
</feature>
<sequence length="42" mass="4304">MTRSTLILVCISLLFAISSVAPASAEIQTVTSKPTVESLAPG</sequence>
<feature type="signal peptide" evidence="1">
    <location>
        <begin position="1"/>
        <end position="25"/>
    </location>
</feature>
<dbReference type="EMBL" id="FNXB01000011">
    <property type="protein sequence ID" value="SEH81603.1"/>
    <property type="molecule type" value="Genomic_DNA"/>
</dbReference>